<dbReference type="PRINTS" id="PR00419">
    <property type="entry name" value="ADXRDTASE"/>
</dbReference>
<reference evidence="24" key="1">
    <citation type="submission" date="2021-01" db="EMBL/GenBank/DDBJ databases">
        <authorList>
            <person name="Corre E."/>
            <person name="Pelletier E."/>
            <person name="Niang G."/>
            <person name="Scheremetjew M."/>
            <person name="Finn R."/>
            <person name="Kale V."/>
            <person name="Holt S."/>
            <person name="Cochrane G."/>
            <person name="Meng A."/>
            <person name="Brown T."/>
            <person name="Cohen L."/>
        </authorList>
    </citation>
    <scope>NUCLEOTIDE SEQUENCE</scope>
    <source>
        <strain evidence="24">WS</strain>
    </source>
</reference>
<evidence type="ECO:0000256" key="1">
    <source>
        <dbReference type="ARBA" id="ARBA00001917"/>
    </source>
</evidence>
<dbReference type="Pfam" id="PF07992">
    <property type="entry name" value="Pyr_redox_2"/>
    <property type="match status" value="1"/>
</dbReference>
<dbReference type="UniPathway" id="UPA00070"/>
<evidence type="ECO:0000259" key="23">
    <source>
        <dbReference type="PROSITE" id="PS51379"/>
    </source>
</evidence>
<dbReference type="Gene3D" id="3.50.50.60">
    <property type="entry name" value="FAD/NAD(P)-binding domain"/>
    <property type="match status" value="2"/>
</dbReference>
<dbReference type="GO" id="GO:0002058">
    <property type="term" value="F:uracil binding"/>
    <property type="evidence" value="ECO:0007669"/>
    <property type="project" value="TreeGrafter"/>
</dbReference>
<dbReference type="PROSITE" id="PS00912">
    <property type="entry name" value="DHODEHASE_2"/>
    <property type="match status" value="1"/>
</dbReference>
<dbReference type="GO" id="GO:0006212">
    <property type="term" value="P:uracil catabolic process"/>
    <property type="evidence" value="ECO:0007669"/>
    <property type="project" value="TreeGrafter"/>
</dbReference>
<dbReference type="GO" id="GO:0017113">
    <property type="term" value="F:dihydropyrimidine dehydrogenase (NADP+) activity"/>
    <property type="evidence" value="ECO:0007669"/>
    <property type="project" value="UniProtKB-EC"/>
</dbReference>
<keyword evidence="12" id="KW-0677">Repeat</keyword>
<dbReference type="GO" id="GO:0006210">
    <property type="term" value="P:thymine catabolic process"/>
    <property type="evidence" value="ECO:0007669"/>
    <property type="project" value="TreeGrafter"/>
</dbReference>
<dbReference type="InterPro" id="IPR013785">
    <property type="entry name" value="Aldolase_TIM"/>
</dbReference>
<comment type="cofactor">
    <cofactor evidence="1">
        <name>FMN</name>
        <dbReference type="ChEBI" id="CHEBI:58210"/>
    </cofactor>
</comment>
<dbReference type="Gene3D" id="1.10.1060.10">
    <property type="entry name" value="Alpha-helical ferredoxin"/>
    <property type="match status" value="1"/>
</dbReference>
<dbReference type="EC" id="1.3.1.2" evidence="7"/>
<evidence type="ECO:0000256" key="5">
    <source>
        <dbReference type="ARBA" id="ARBA00004725"/>
    </source>
</evidence>
<comment type="pathway">
    <text evidence="4">Amino-acid biosynthesis; beta-alanine biosynthesis.</text>
</comment>
<dbReference type="InterPro" id="IPR028261">
    <property type="entry name" value="DPD_II"/>
</dbReference>
<evidence type="ECO:0000256" key="8">
    <source>
        <dbReference type="ARBA" id="ARBA00022485"/>
    </source>
</evidence>
<dbReference type="Pfam" id="PF14697">
    <property type="entry name" value="Fer4_21"/>
    <property type="match status" value="1"/>
</dbReference>
<evidence type="ECO:0000256" key="7">
    <source>
        <dbReference type="ARBA" id="ARBA00013004"/>
    </source>
</evidence>
<keyword evidence="16" id="KW-0560">Oxidoreductase</keyword>
<feature type="domain" description="4Fe-4S ferredoxin-type" evidence="23">
    <location>
        <begin position="957"/>
        <end position="987"/>
    </location>
</feature>
<dbReference type="GO" id="GO:0006207">
    <property type="term" value="P:'de novo' pyrimidine nucleobase biosynthetic process"/>
    <property type="evidence" value="ECO:0007669"/>
    <property type="project" value="InterPro"/>
</dbReference>
<keyword evidence="8" id="KW-0004">4Fe-4S</keyword>
<protein>
    <recommendedName>
        <fullName evidence="7">dihydropyrimidine dehydrogenase (NADP(+))</fullName>
        <ecNumber evidence="7">1.3.1.2</ecNumber>
    </recommendedName>
    <alternativeName>
        <fullName evidence="20">Dihydrothymine dehydrogenase</fullName>
    </alternativeName>
    <alternativeName>
        <fullName evidence="19">Dihydrouracil dehydrogenase</fullName>
    </alternativeName>
</protein>
<dbReference type="SUPFAM" id="SSF51395">
    <property type="entry name" value="FMN-linked oxidoreductases"/>
    <property type="match status" value="1"/>
</dbReference>
<evidence type="ECO:0000256" key="21">
    <source>
        <dbReference type="ARBA" id="ARBA00058668"/>
    </source>
</evidence>
<proteinExistence type="inferred from homology"/>
<dbReference type="GO" id="GO:0051539">
    <property type="term" value="F:4 iron, 4 sulfur cluster binding"/>
    <property type="evidence" value="ECO:0007669"/>
    <property type="project" value="UniProtKB-KW"/>
</dbReference>
<evidence type="ECO:0000256" key="14">
    <source>
        <dbReference type="ARBA" id="ARBA00022827"/>
    </source>
</evidence>
<dbReference type="InterPro" id="IPR023753">
    <property type="entry name" value="FAD/NAD-binding_dom"/>
</dbReference>
<dbReference type="EMBL" id="HBGD01007132">
    <property type="protein sequence ID" value="CAD9082720.1"/>
    <property type="molecule type" value="Transcribed_RNA"/>
</dbReference>
<evidence type="ECO:0000256" key="15">
    <source>
        <dbReference type="ARBA" id="ARBA00022857"/>
    </source>
</evidence>
<organism evidence="24">
    <name type="scientific">Percolomonas cosmopolitus</name>
    <dbReference type="NCBI Taxonomy" id="63605"/>
    <lineage>
        <taxon>Eukaryota</taxon>
        <taxon>Discoba</taxon>
        <taxon>Heterolobosea</taxon>
        <taxon>Tetramitia</taxon>
        <taxon>Eutetramitia</taxon>
        <taxon>Percolomonadidae</taxon>
        <taxon>Percolomonas</taxon>
    </lineage>
</organism>
<dbReference type="GO" id="GO:0050661">
    <property type="term" value="F:NADP binding"/>
    <property type="evidence" value="ECO:0007669"/>
    <property type="project" value="TreeGrafter"/>
</dbReference>
<evidence type="ECO:0000256" key="13">
    <source>
        <dbReference type="ARBA" id="ARBA00022741"/>
    </source>
</evidence>
<dbReference type="GO" id="GO:0019483">
    <property type="term" value="P:beta-alanine biosynthetic process"/>
    <property type="evidence" value="ECO:0007669"/>
    <property type="project" value="UniProtKB-UniPathway"/>
</dbReference>
<evidence type="ECO:0000256" key="2">
    <source>
        <dbReference type="ARBA" id="ARBA00001966"/>
    </source>
</evidence>
<dbReference type="InterPro" id="IPR009051">
    <property type="entry name" value="Helical_ferredxn"/>
</dbReference>
<feature type="region of interest" description="Disordered" evidence="22">
    <location>
        <begin position="1024"/>
        <end position="1045"/>
    </location>
</feature>
<dbReference type="SUPFAM" id="SSF46548">
    <property type="entry name" value="alpha-helical ferredoxin"/>
    <property type="match status" value="1"/>
</dbReference>
<gene>
    <name evidence="24" type="ORF">PCOS0759_LOCUS5960</name>
</gene>
<dbReference type="InterPro" id="IPR036188">
    <property type="entry name" value="FAD/NAD-bd_sf"/>
</dbReference>
<keyword evidence="14" id="KW-0274">FAD</keyword>
<dbReference type="PANTHER" id="PTHR43073:SF2">
    <property type="entry name" value="DIHYDROPYRIMIDINE DEHYDROGENASE [NADP(+)]"/>
    <property type="match status" value="1"/>
</dbReference>
<keyword evidence="10" id="KW-0288">FMN</keyword>
<evidence type="ECO:0000256" key="11">
    <source>
        <dbReference type="ARBA" id="ARBA00022723"/>
    </source>
</evidence>
<comment type="function">
    <text evidence="21">Catalyzes the conversion of dihydroorotate to orotate with fumarate as the electron acceptor. Molecular oxygen can replace fumarate in vitro.</text>
</comment>
<evidence type="ECO:0000313" key="24">
    <source>
        <dbReference type="EMBL" id="CAD9082720.1"/>
    </source>
</evidence>
<dbReference type="Pfam" id="PF14691">
    <property type="entry name" value="Fer4_20"/>
    <property type="match status" value="1"/>
</dbReference>
<evidence type="ECO:0000256" key="4">
    <source>
        <dbReference type="ARBA" id="ARBA00004668"/>
    </source>
</evidence>
<evidence type="ECO:0000256" key="10">
    <source>
        <dbReference type="ARBA" id="ARBA00022643"/>
    </source>
</evidence>
<keyword evidence="9" id="KW-0285">Flavoprotein</keyword>
<evidence type="ECO:0000256" key="9">
    <source>
        <dbReference type="ARBA" id="ARBA00022630"/>
    </source>
</evidence>
<evidence type="ECO:0000256" key="17">
    <source>
        <dbReference type="ARBA" id="ARBA00023004"/>
    </source>
</evidence>
<dbReference type="CDD" id="cd02940">
    <property type="entry name" value="DHPD_FMN"/>
    <property type="match status" value="1"/>
</dbReference>
<dbReference type="PANTHER" id="PTHR43073">
    <property type="entry name" value="DIHYDROPYRIMIDINE DEHYDROGENASE [NADP(+)]"/>
    <property type="match status" value="1"/>
</dbReference>
<feature type="domain" description="4Fe-4S ferredoxin-type" evidence="23">
    <location>
        <begin position="991"/>
        <end position="1018"/>
    </location>
</feature>
<dbReference type="GO" id="GO:0004152">
    <property type="term" value="F:dihydroorotate dehydrogenase activity"/>
    <property type="evidence" value="ECO:0007669"/>
    <property type="project" value="UniProtKB-ARBA"/>
</dbReference>
<dbReference type="SUPFAM" id="SSF51971">
    <property type="entry name" value="Nucleotide-binding domain"/>
    <property type="match status" value="1"/>
</dbReference>
<dbReference type="InterPro" id="IPR005720">
    <property type="entry name" value="Dihydroorotate_DH_cat"/>
</dbReference>
<dbReference type="FunFam" id="3.20.20.70:FF:000027">
    <property type="entry name" value="Dihydropyrimidine dehydrogenase [NADP(+)]"/>
    <property type="match status" value="1"/>
</dbReference>
<keyword evidence="13" id="KW-0547">Nucleotide-binding</keyword>
<dbReference type="Pfam" id="PF01180">
    <property type="entry name" value="DHO_dh"/>
    <property type="match status" value="1"/>
</dbReference>
<dbReference type="InterPro" id="IPR017896">
    <property type="entry name" value="4Fe4S_Fe-S-bd"/>
</dbReference>
<evidence type="ECO:0000256" key="6">
    <source>
        <dbReference type="ARBA" id="ARBA00010804"/>
    </source>
</evidence>
<dbReference type="InterPro" id="IPR001295">
    <property type="entry name" value="Dihydroorotate_DH_CS"/>
</dbReference>
<accession>A0A7S1KR95</accession>
<evidence type="ECO:0000256" key="19">
    <source>
        <dbReference type="ARBA" id="ARBA00030119"/>
    </source>
</evidence>
<dbReference type="GO" id="GO:0044205">
    <property type="term" value="P:'de novo' UMP biosynthetic process"/>
    <property type="evidence" value="ECO:0007669"/>
    <property type="project" value="UniProtKB-UniPathway"/>
</dbReference>
<keyword evidence="15" id="KW-0521">NADP</keyword>
<dbReference type="UniPathway" id="UPA00131"/>
<dbReference type="Gene3D" id="3.20.20.70">
    <property type="entry name" value="Aldolase class I"/>
    <property type="match status" value="1"/>
</dbReference>
<dbReference type="PROSITE" id="PS51379">
    <property type="entry name" value="4FE4S_FER_2"/>
    <property type="match status" value="2"/>
</dbReference>
<evidence type="ECO:0000256" key="12">
    <source>
        <dbReference type="ARBA" id="ARBA00022737"/>
    </source>
</evidence>
<dbReference type="Gene3D" id="3.30.70.20">
    <property type="match status" value="1"/>
</dbReference>
<dbReference type="AlphaFoldDB" id="A0A7S1KR95"/>
<comment type="similarity">
    <text evidence="6">Belongs to the dihydropyrimidine dehydrogenase family.</text>
</comment>
<evidence type="ECO:0000256" key="3">
    <source>
        <dbReference type="ARBA" id="ARBA00001974"/>
    </source>
</evidence>
<sequence>MVPNPSRALNWTDKNLLDLEDPSILALDPKTTTHATVRDSRVTKKEKLKWKRNIEVDPKALAGNFLNNTGHILNYQSAVTEAKRCLKCVDAPCQKSCPTSIDVRAFIGSIATGNIYGAAKQLLSDNPLALSCGDVCPVSELCEGSCNLAKMEGASGAEVGAGLGKGAINIHGLQAYAVDTFRKMNVPQIRDPSLPLDNLPQSYSAKIALVGAGPSSVSCATFLARLGYTDVTIFEKQAFSGGLSSLEIPQTRLPFETIEFETRLALDLGVKFQYNKEFGKDISVESLRKDGYKAIYLAFGLPDAKRTKLFANLTDGKDGFYTSKTFLPLVTGASKTASACACKSEKPQLPKLYGKVVILGCGDTAFDVASSAVRCGAENVVVVFRRGFSGIRAVPEEYEIALKEKVDVMPNSLPKEIFTRDGRISGIELYLTDVVNGKVVVDEDQFTRLKCDFVISAFGSTVSSEKIINAAQPVKFNEWGNISVNEEMRTNERDIFAGGDLTGNGLTVEATNDGKTASWYIHKYIQDELYKQPVPEQPQLPKFYSPIDLVDLSVEVCGMKFKNPFGFASAPPATTCEMIARGFQAGWGFAVTKTFSMDRDIVTNVAPRIIGGCTSGTKEDGPNHTSYLNIELISEKSASYWCNGIRQLKQRYPDHVVIASIMAPFNKEDWQTLAVRCEESNADAIEINLSCPHGMGERKMALFIGQCPDLITETCKWIKEVCNIPLFVKLTPNITDITEIAEAAIKGGADGCTATNTVSGLMSLNRKGEAWPRIGEKKLTTYGGMSGNAIRPIALRAVSAIHKKFPHFPILATGGVDSAEAALQFIHAGASVCQVSSAVQNQSMAIIEDFITGLKTLLFMNGHPEYDDWESQLAPEPDRERLVGRGLPKFGKYLLERRELQAKDIMENGILTKKETFKIPDVKINLSNVPSIKDSIGKAVSRIGAWGAMDPEAKEHVVAVIDPEVCVNCGLCYSICSDGGYTSIEMDPNTHVPVVNDNCTGCTLCTVCPARAISMVPRSSLGKPPYQPSRGIEPGEFSEPIRFDV</sequence>
<evidence type="ECO:0000256" key="20">
    <source>
        <dbReference type="ARBA" id="ARBA00032722"/>
    </source>
</evidence>
<keyword evidence="17" id="KW-0408">Iron</keyword>
<dbReference type="GO" id="GO:0046872">
    <property type="term" value="F:metal ion binding"/>
    <property type="evidence" value="ECO:0007669"/>
    <property type="project" value="UniProtKB-KW"/>
</dbReference>
<dbReference type="SUPFAM" id="SSF54862">
    <property type="entry name" value="4Fe-4S ferredoxins"/>
    <property type="match status" value="1"/>
</dbReference>
<comment type="cofactor">
    <cofactor evidence="3">
        <name>FAD</name>
        <dbReference type="ChEBI" id="CHEBI:57692"/>
    </cofactor>
</comment>
<keyword evidence="18" id="KW-0411">Iron-sulfur</keyword>
<comment type="cofactor">
    <cofactor evidence="2">
        <name>[4Fe-4S] cluster</name>
        <dbReference type="ChEBI" id="CHEBI:49883"/>
    </cofactor>
</comment>
<keyword evidence="11" id="KW-0479">Metal-binding</keyword>
<dbReference type="GO" id="GO:0005829">
    <property type="term" value="C:cytosol"/>
    <property type="evidence" value="ECO:0007669"/>
    <property type="project" value="TreeGrafter"/>
</dbReference>
<evidence type="ECO:0000256" key="18">
    <source>
        <dbReference type="ARBA" id="ARBA00023014"/>
    </source>
</evidence>
<evidence type="ECO:0000256" key="16">
    <source>
        <dbReference type="ARBA" id="ARBA00023002"/>
    </source>
</evidence>
<evidence type="ECO:0000256" key="22">
    <source>
        <dbReference type="SAM" id="MobiDB-lite"/>
    </source>
</evidence>
<comment type="pathway">
    <text evidence="5">Pyrimidine metabolism; UMP biosynthesis via de novo pathway.</text>
</comment>
<name>A0A7S1KR95_9EUKA</name>